<organism evidence="1 3">
    <name type="scientific">Cercospora beticola</name>
    <name type="common">Sugarbeet leaf spot fungus</name>
    <dbReference type="NCBI Taxonomy" id="122368"/>
    <lineage>
        <taxon>Eukaryota</taxon>
        <taxon>Fungi</taxon>
        <taxon>Dikarya</taxon>
        <taxon>Ascomycota</taxon>
        <taxon>Pezizomycotina</taxon>
        <taxon>Dothideomycetes</taxon>
        <taxon>Dothideomycetidae</taxon>
        <taxon>Mycosphaerellales</taxon>
        <taxon>Mycosphaerellaceae</taxon>
        <taxon>Cercospora</taxon>
    </lineage>
</organism>
<evidence type="ECO:0000313" key="3">
    <source>
        <dbReference type="Proteomes" id="UP000230605"/>
    </source>
</evidence>
<dbReference type="EMBL" id="LKMD01000103">
    <property type="protein sequence ID" value="PIA96128.1"/>
    <property type="molecule type" value="Genomic_DNA"/>
</dbReference>
<reference evidence="1 3" key="1">
    <citation type="submission" date="2015-10" db="EMBL/GenBank/DDBJ databases">
        <title>The cercosporin biosynthetic gene cluster was horizontally transferred to several fungal lineages and shown to be expanded in Cercospora beticola based on microsynteny with recipient genomes.</title>
        <authorList>
            <person name="De Jonge R."/>
            <person name="Ebert M.K."/>
            <person name="Suttle J.C."/>
            <person name="Jurick Ii W.M."/>
            <person name="Secor G.A."/>
            <person name="Thomma B.P."/>
            <person name="Van De Peer Y."/>
            <person name="Bolton M.D."/>
        </authorList>
    </citation>
    <scope>NUCLEOTIDE SEQUENCE [LARGE SCALE GENOMIC DNA]</scope>
    <source>
        <strain evidence="1 3">09-40</strain>
    </source>
</reference>
<dbReference type="EMBL" id="CP134191">
    <property type="protein sequence ID" value="WPB07413.1"/>
    <property type="molecule type" value="Genomic_DNA"/>
</dbReference>
<name>A0A2G5HUB4_CERBT</name>
<evidence type="ECO:0008006" key="5">
    <source>
        <dbReference type="Google" id="ProtNLM"/>
    </source>
</evidence>
<dbReference type="PANTHER" id="PTHR42085">
    <property type="entry name" value="F-BOX DOMAIN-CONTAINING PROTEIN"/>
    <property type="match status" value="1"/>
</dbReference>
<accession>A0A2G5HUB4</accession>
<dbReference type="Proteomes" id="UP000230605">
    <property type="component" value="Chromosome 8"/>
</dbReference>
<evidence type="ECO:0000313" key="1">
    <source>
        <dbReference type="EMBL" id="PIA96128.1"/>
    </source>
</evidence>
<protein>
    <recommendedName>
        <fullName evidence="5">F-box domain-containing protein</fullName>
    </recommendedName>
</protein>
<reference evidence="2 4" key="2">
    <citation type="submission" date="2023-09" db="EMBL/GenBank/DDBJ databases">
        <title>Complete-Gapless Cercospora beticola genome.</title>
        <authorList>
            <person name="Wyatt N.A."/>
            <person name="Spanner R.E."/>
            <person name="Bolton M.D."/>
        </authorList>
    </citation>
    <scope>NUCLEOTIDE SEQUENCE [LARGE SCALE GENOMIC DNA]</scope>
    <source>
        <strain evidence="2">Cb09-40</strain>
    </source>
</reference>
<dbReference type="AlphaFoldDB" id="A0A2G5HUB4"/>
<sequence length="382" mass="43307">MYELCGRVVTTTTNKPKPRQFKPKGFLAKTTVLSYKRRYSRKALQTLVKSRGGLYPEKEKVKAVYARILVDLDENGPKFSEAVQFLELPPELRNRVYAELLTLPDGLVDHKAGAFPAILSTNKQVYSEAVGILYGENTGLVKFDSSSATEDPTELYRSLRTVRYNINHYGEKSKVEDMQPNWSGMLGRFSRLKITIQLPHSYMGSWGPPTYASRYTSDSERITFAVMANQSLFTLVSYLSSNPDLRSVEFECEYLPRRVGEFSQATLQHMIWPITLLPQLKKLSLGGFPLRIGFDVELNSVSALSEEPILATLRERLEKVNQLSGKMWSTGHPHQHEFIQAINRATTVLDRNDFVDEQAYAQLVSSSEELAEILKEHMPAEA</sequence>
<gene>
    <name evidence="1" type="ORF">CB0940_10686</name>
    <name evidence="2" type="ORF">RHO25_012074</name>
</gene>
<evidence type="ECO:0000313" key="2">
    <source>
        <dbReference type="EMBL" id="WPB07413.1"/>
    </source>
</evidence>
<dbReference type="PANTHER" id="PTHR42085:SF2">
    <property type="entry name" value="F-BOX DOMAIN-CONTAINING PROTEIN"/>
    <property type="match status" value="1"/>
</dbReference>
<proteinExistence type="predicted"/>
<evidence type="ECO:0000313" key="4">
    <source>
        <dbReference type="Proteomes" id="UP001302367"/>
    </source>
</evidence>
<dbReference type="Proteomes" id="UP001302367">
    <property type="component" value="Chromosome 8"/>
</dbReference>
<dbReference type="OrthoDB" id="3636244at2759"/>
<keyword evidence="4" id="KW-1185">Reference proteome</keyword>
<dbReference type="InterPro" id="IPR038883">
    <property type="entry name" value="AN11006-like"/>
</dbReference>